<accession>A0A1D7TGR3</accession>
<gene>
    <name evidence="4" type="ORF">SHALO_0379</name>
</gene>
<dbReference type="AlphaFoldDB" id="A0A1D7TGR3"/>
<keyword evidence="5" id="KW-1185">Reference proteome</keyword>
<keyword evidence="2 3" id="KW-0067">ATP-binding</keyword>
<dbReference type="CDD" id="cd02038">
    <property type="entry name" value="FlhG-like"/>
    <property type="match status" value="1"/>
</dbReference>
<dbReference type="GO" id="GO:0051782">
    <property type="term" value="P:negative regulation of cell division"/>
    <property type="evidence" value="ECO:0007669"/>
    <property type="project" value="TreeGrafter"/>
</dbReference>
<feature type="binding site" evidence="3">
    <location>
        <begin position="32"/>
        <end position="39"/>
    </location>
    <ligand>
        <name>ATP</name>
        <dbReference type="ChEBI" id="CHEBI:30616"/>
    </ligand>
</feature>
<evidence type="ECO:0000313" key="5">
    <source>
        <dbReference type="Proteomes" id="UP000094609"/>
    </source>
</evidence>
<dbReference type="Proteomes" id="UP000094609">
    <property type="component" value="Chromosome"/>
</dbReference>
<evidence type="ECO:0000256" key="2">
    <source>
        <dbReference type="ARBA" id="ARBA00022840"/>
    </source>
</evidence>
<dbReference type="RefSeq" id="WP_069477136.1">
    <property type="nucleotide sequence ID" value="NZ_CP017111.1"/>
</dbReference>
<dbReference type="GO" id="GO:0016887">
    <property type="term" value="F:ATP hydrolysis activity"/>
    <property type="evidence" value="ECO:0007669"/>
    <property type="project" value="TreeGrafter"/>
</dbReference>
<dbReference type="PIRSF" id="PIRSF003092">
    <property type="entry name" value="MinD"/>
    <property type="match status" value="1"/>
</dbReference>
<dbReference type="PANTHER" id="PTHR43384:SF4">
    <property type="entry name" value="CELLULOSE BIOSYNTHESIS PROTEIN BCSQ-RELATED"/>
    <property type="match status" value="1"/>
</dbReference>
<dbReference type="KEGG" id="shal:SHALO_0379"/>
<dbReference type="PANTHER" id="PTHR43384">
    <property type="entry name" value="SEPTUM SITE-DETERMINING PROTEIN MIND HOMOLOG, CHLOROPLASTIC-RELATED"/>
    <property type="match status" value="1"/>
</dbReference>
<keyword evidence="4" id="KW-0969">Cilium</keyword>
<organism evidence="4 5">
    <name type="scientific">Sulfurospirillum halorespirans DSM 13726</name>
    <dbReference type="NCBI Taxonomy" id="1193502"/>
    <lineage>
        <taxon>Bacteria</taxon>
        <taxon>Pseudomonadati</taxon>
        <taxon>Campylobacterota</taxon>
        <taxon>Epsilonproteobacteria</taxon>
        <taxon>Campylobacterales</taxon>
        <taxon>Sulfurospirillaceae</taxon>
        <taxon>Sulfurospirillum</taxon>
    </lineage>
</organism>
<keyword evidence="1 3" id="KW-0547">Nucleotide-binding</keyword>
<keyword evidence="4" id="KW-0282">Flagellum</keyword>
<evidence type="ECO:0000256" key="3">
    <source>
        <dbReference type="PIRSR" id="PIRSR003092-1"/>
    </source>
</evidence>
<dbReference type="GO" id="GO:0009898">
    <property type="term" value="C:cytoplasmic side of plasma membrane"/>
    <property type="evidence" value="ECO:0007669"/>
    <property type="project" value="TreeGrafter"/>
</dbReference>
<dbReference type="EMBL" id="CP017111">
    <property type="protein sequence ID" value="AOO64176.1"/>
    <property type="molecule type" value="Genomic_DNA"/>
</dbReference>
<proteinExistence type="predicted"/>
<evidence type="ECO:0000313" key="4">
    <source>
        <dbReference type="EMBL" id="AOO64176.1"/>
    </source>
</evidence>
<dbReference type="Pfam" id="PF10609">
    <property type="entry name" value="ParA"/>
    <property type="match status" value="1"/>
</dbReference>
<dbReference type="PATRIC" id="fig|1193502.14.peg.387"/>
<dbReference type="InterPro" id="IPR027417">
    <property type="entry name" value="P-loop_NTPase"/>
</dbReference>
<dbReference type="InterPro" id="IPR033756">
    <property type="entry name" value="YlxH/NBP35"/>
</dbReference>
<evidence type="ECO:0000256" key="1">
    <source>
        <dbReference type="ARBA" id="ARBA00022741"/>
    </source>
</evidence>
<dbReference type="Gene3D" id="3.40.50.300">
    <property type="entry name" value="P-loop containing nucleotide triphosphate hydrolases"/>
    <property type="match status" value="1"/>
</dbReference>
<dbReference type="InterPro" id="IPR025501">
    <property type="entry name" value="MinD_FleN"/>
</dbReference>
<name>A0A1D7TGR3_9BACT</name>
<dbReference type="InterPro" id="IPR050625">
    <property type="entry name" value="ParA/MinD_ATPase"/>
</dbReference>
<dbReference type="InterPro" id="IPR033875">
    <property type="entry name" value="FlhG"/>
</dbReference>
<dbReference type="STRING" id="1193502.SHALO_0379"/>
<sequence length="290" mass="31788">METQANKLQELVGAASAKEHSHTKYIAITSGKGGVGKSTVSANMANILANNGYKVGLFDADIGLANLDVILNVRIDKNILHVLKGECTLADVIVPIKKNLLLIPGESGDEILKYSEQFLFERFLEETKVLNDLDFMIIDTGAGIGGHIQLFLEAADEVIVVTVPDPAAITDAYATIKITSKTQSSIHVILNMTKSEKEAQLIFDKINKVAMANIGNGLKLNLIGKLPEDKLISKSIKQRTLFTNDAPNSLASLDMKRIVNNLVYKLERKVLKSDTNKSFGSFFKRIIEQF</sequence>
<dbReference type="SUPFAM" id="SSF52540">
    <property type="entry name" value="P-loop containing nucleoside triphosphate hydrolases"/>
    <property type="match status" value="1"/>
</dbReference>
<protein>
    <submittedName>
        <fullName evidence="4">Flagellar synthesis regulator FleN</fullName>
    </submittedName>
</protein>
<reference evidence="5" key="1">
    <citation type="submission" date="2016-08" db="EMBL/GenBank/DDBJ databases">
        <title>Complete genome sequence of the organohalide-respiring Epsilonproteobacterium Sulfurospirillum halorespirans.</title>
        <authorList>
            <person name="Goris T."/>
            <person name="Zimmermann J."/>
            <person name="Schenz B."/>
            <person name="Lemos M."/>
            <person name="Hackermueller J."/>
            <person name="Diekert G."/>
        </authorList>
    </citation>
    <scope>NUCLEOTIDE SEQUENCE [LARGE SCALE GENOMIC DNA]</scope>
    <source>
        <strain>DSM 13726</strain>
        <strain evidence="5">PCE-M2</strain>
    </source>
</reference>
<dbReference type="GO" id="GO:0005524">
    <property type="term" value="F:ATP binding"/>
    <property type="evidence" value="ECO:0007669"/>
    <property type="project" value="UniProtKB-KW"/>
</dbReference>
<dbReference type="GO" id="GO:0005829">
    <property type="term" value="C:cytosol"/>
    <property type="evidence" value="ECO:0007669"/>
    <property type="project" value="TreeGrafter"/>
</dbReference>
<keyword evidence="4" id="KW-0966">Cell projection</keyword>